<dbReference type="AlphaFoldDB" id="G5GRY6"/>
<sequence>MDVRMETNEERKAFGISLLLHLFLFLIAAALGLFSAAAPSGKTQPIDVVLYDAGGNAGGAAGDAAPAAAPMVTVDDIVVQDKNVVHEEVQEQEVKPQTNPVRTVQSASHAVQPASAGNNGSQGRSSSGSGSVETGSSGTGEGSGDGAAGLGSAPAPPQERVEASIRSEAIPDYPQELIDDDVEGVVTIEILVAADGSVEAVNVESSSGYRAMDRAAVAAGWKFRFNPGDNGRRGVWTKIFRFQLN</sequence>
<feature type="domain" description="TonB C-terminal" evidence="11">
    <location>
        <begin position="158"/>
        <end position="245"/>
    </location>
</feature>
<dbReference type="NCBIfam" id="TIGR01352">
    <property type="entry name" value="tonB_Cterm"/>
    <property type="match status" value="1"/>
</dbReference>
<accession>G5GRY6</accession>
<keyword evidence="6" id="KW-0812">Transmembrane</keyword>
<name>G5GRY6_9FIRM</name>
<evidence type="ECO:0000256" key="10">
    <source>
        <dbReference type="SAM" id="MobiDB-lite"/>
    </source>
</evidence>
<dbReference type="Gene3D" id="3.30.1150.10">
    <property type="match status" value="1"/>
</dbReference>
<dbReference type="GO" id="GO:0015031">
    <property type="term" value="P:protein transport"/>
    <property type="evidence" value="ECO:0007669"/>
    <property type="project" value="UniProtKB-KW"/>
</dbReference>
<comment type="caution">
    <text evidence="12">The sequence shown here is derived from an EMBL/GenBank/DDBJ whole genome shotgun (WGS) entry which is preliminary data.</text>
</comment>
<feature type="compositionally biased region" description="Polar residues" evidence="10">
    <location>
        <begin position="95"/>
        <end position="109"/>
    </location>
</feature>
<dbReference type="PATRIC" id="fig|679201.3.peg.2036"/>
<dbReference type="PANTHER" id="PTHR33446:SF2">
    <property type="entry name" value="PROTEIN TONB"/>
    <property type="match status" value="1"/>
</dbReference>
<evidence type="ECO:0000256" key="1">
    <source>
        <dbReference type="ARBA" id="ARBA00004383"/>
    </source>
</evidence>
<comment type="subcellular location">
    <subcellularLocation>
        <location evidence="1">Cell inner membrane</location>
        <topology evidence="1">Single-pass membrane protein</topology>
        <orientation evidence="1">Periplasmic side</orientation>
    </subcellularLocation>
</comment>
<proteinExistence type="inferred from homology"/>
<keyword evidence="7" id="KW-0653">Protein transport</keyword>
<feature type="region of interest" description="Disordered" evidence="10">
    <location>
        <begin position="88"/>
        <end position="162"/>
    </location>
</feature>
<keyword evidence="8" id="KW-1133">Transmembrane helix</keyword>
<evidence type="ECO:0000313" key="12">
    <source>
        <dbReference type="EMBL" id="EHG18879.1"/>
    </source>
</evidence>
<dbReference type="Proteomes" id="UP000004129">
    <property type="component" value="Unassembled WGS sequence"/>
</dbReference>
<evidence type="ECO:0000256" key="3">
    <source>
        <dbReference type="ARBA" id="ARBA00022448"/>
    </source>
</evidence>
<evidence type="ECO:0000256" key="7">
    <source>
        <dbReference type="ARBA" id="ARBA00022927"/>
    </source>
</evidence>
<evidence type="ECO:0000256" key="4">
    <source>
        <dbReference type="ARBA" id="ARBA00022475"/>
    </source>
</evidence>
<keyword evidence="13" id="KW-1185">Reference proteome</keyword>
<protein>
    <recommendedName>
        <fullName evidence="11">TonB C-terminal domain-containing protein</fullName>
    </recommendedName>
</protein>
<dbReference type="PROSITE" id="PS52015">
    <property type="entry name" value="TONB_CTD"/>
    <property type="match status" value="1"/>
</dbReference>
<dbReference type="GO" id="GO:0031992">
    <property type="term" value="F:energy transducer activity"/>
    <property type="evidence" value="ECO:0007669"/>
    <property type="project" value="TreeGrafter"/>
</dbReference>
<evidence type="ECO:0000256" key="6">
    <source>
        <dbReference type="ARBA" id="ARBA00022692"/>
    </source>
</evidence>
<dbReference type="GO" id="GO:0098797">
    <property type="term" value="C:plasma membrane protein complex"/>
    <property type="evidence" value="ECO:0007669"/>
    <property type="project" value="TreeGrafter"/>
</dbReference>
<feature type="compositionally biased region" description="Low complexity" evidence="10">
    <location>
        <begin position="114"/>
        <end position="136"/>
    </location>
</feature>
<dbReference type="HOGENOM" id="CLU_085681_1_1_9"/>
<evidence type="ECO:0000259" key="11">
    <source>
        <dbReference type="PROSITE" id="PS52015"/>
    </source>
</evidence>
<evidence type="ECO:0000256" key="8">
    <source>
        <dbReference type="ARBA" id="ARBA00022989"/>
    </source>
</evidence>
<dbReference type="PANTHER" id="PTHR33446">
    <property type="entry name" value="PROTEIN TONB-RELATED"/>
    <property type="match status" value="1"/>
</dbReference>
<dbReference type="eggNOG" id="COG0810">
    <property type="taxonomic scope" value="Bacteria"/>
</dbReference>
<reference evidence="12 13" key="1">
    <citation type="submission" date="2011-08" db="EMBL/GenBank/DDBJ databases">
        <title>The Genome Sequence of Selenomonas infelix ATCC 43532.</title>
        <authorList>
            <consortium name="The Broad Institute Genome Sequencing Platform"/>
            <person name="Earl A."/>
            <person name="Ward D."/>
            <person name="Feldgarden M."/>
            <person name="Gevers D."/>
            <person name="Izard J."/>
            <person name="Blanton J.M."/>
            <person name="Baranova O.V."/>
            <person name="Dewhirst F.E."/>
            <person name="Young S.K."/>
            <person name="Zeng Q."/>
            <person name="Gargeya S."/>
            <person name="Fitzgerald M."/>
            <person name="Haas B."/>
            <person name="Abouelleil A."/>
            <person name="Alvarado L."/>
            <person name="Arachchi H.M."/>
            <person name="Berlin A."/>
            <person name="Brown A."/>
            <person name="Chapman S.B."/>
            <person name="Chen Z."/>
            <person name="Dunbar C."/>
            <person name="Freedman E."/>
            <person name="Gearin G."/>
            <person name="Gellesch M."/>
            <person name="Goldberg J."/>
            <person name="Griggs A."/>
            <person name="Gujja S."/>
            <person name="Heiman D."/>
            <person name="Howarth C."/>
            <person name="Larson L."/>
            <person name="Lui A."/>
            <person name="MacDonald P.J.P."/>
            <person name="Montmayeur A."/>
            <person name="Murphy C."/>
            <person name="Neiman D."/>
            <person name="Pearson M."/>
            <person name="Priest M."/>
            <person name="Roberts A."/>
            <person name="Saif S."/>
            <person name="Shea T."/>
            <person name="Shenoy N."/>
            <person name="Sisk P."/>
            <person name="Stolte C."/>
            <person name="Sykes S."/>
            <person name="Wortman J."/>
            <person name="Nusbaum C."/>
            <person name="Birren B."/>
        </authorList>
    </citation>
    <scope>NUCLEOTIDE SEQUENCE [LARGE SCALE GENOMIC DNA]</scope>
    <source>
        <strain evidence="12 13">ATCC 43532</strain>
    </source>
</reference>
<dbReference type="InterPro" id="IPR006260">
    <property type="entry name" value="TonB/TolA_C"/>
</dbReference>
<dbReference type="GO" id="GO:0055085">
    <property type="term" value="P:transmembrane transport"/>
    <property type="evidence" value="ECO:0007669"/>
    <property type="project" value="InterPro"/>
</dbReference>
<keyword evidence="5" id="KW-0997">Cell inner membrane</keyword>
<dbReference type="InterPro" id="IPR037682">
    <property type="entry name" value="TonB_C"/>
</dbReference>
<evidence type="ECO:0000256" key="9">
    <source>
        <dbReference type="ARBA" id="ARBA00023136"/>
    </source>
</evidence>
<keyword evidence="9" id="KW-0472">Membrane</keyword>
<dbReference type="EMBL" id="ACZM01000019">
    <property type="protein sequence ID" value="EHG18879.1"/>
    <property type="molecule type" value="Genomic_DNA"/>
</dbReference>
<comment type="similarity">
    <text evidence="2">Belongs to the TonB family.</text>
</comment>
<feature type="compositionally biased region" description="Gly residues" evidence="10">
    <location>
        <begin position="137"/>
        <end position="149"/>
    </location>
</feature>
<keyword evidence="4" id="KW-1003">Cell membrane</keyword>
<dbReference type="InterPro" id="IPR051045">
    <property type="entry name" value="TonB-dependent_transducer"/>
</dbReference>
<dbReference type="Pfam" id="PF03544">
    <property type="entry name" value="TonB_C"/>
    <property type="match status" value="1"/>
</dbReference>
<gene>
    <name evidence="12" type="ORF">HMPREF9334_02018</name>
</gene>
<evidence type="ECO:0000256" key="2">
    <source>
        <dbReference type="ARBA" id="ARBA00006555"/>
    </source>
</evidence>
<organism evidence="12 13">
    <name type="scientific">Selenomonas infelix ATCC 43532</name>
    <dbReference type="NCBI Taxonomy" id="679201"/>
    <lineage>
        <taxon>Bacteria</taxon>
        <taxon>Bacillati</taxon>
        <taxon>Bacillota</taxon>
        <taxon>Negativicutes</taxon>
        <taxon>Selenomonadales</taxon>
        <taxon>Selenomonadaceae</taxon>
        <taxon>Selenomonas</taxon>
    </lineage>
</organism>
<dbReference type="STRING" id="679201.HMPREF9334_02018"/>
<dbReference type="RefSeq" id="WP_006693452.1">
    <property type="nucleotide sequence ID" value="NZ_JH376800.1"/>
</dbReference>
<dbReference type="SUPFAM" id="SSF74653">
    <property type="entry name" value="TolA/TonB C-terminal domain"/>
    <property type="match status" value="1"/>
</dbReference>
<evidence type="ECO:0000313" key="13">
    <source>
        <dbReference type="Proteomes" id="UP000004129"/>
    </source>
</evidence>
<keyword evidence="3" id="KW-0813">Transport</keyword>
<evidence type="ECO:0000256" key="5">
    <source>
        <dbReference type="ARBA" id="ARBA00022519"/>
    </source>
</evidence>